<protein>
    <submittedName>
        <fullName evidence="1">Uncharacterized protein</fullName>
    </submittedName>
</protein>
<evidence type="ECO:0000313" key="2">
    <source>
        <dbReference type="Proteomes" id="UP000827724"/>
    </source>
</evidence>
<dbReference type="Proteomes" id="UP000827724">
    <property type="component" value="Unassembled WGS sequence"/>
</dbReference>
<reference evidence="1" key="1">
    <citation type="submission" date="2021-08" db="EMBL/GenBank/DDBJ databases">
        <title>Chromosome-Level Trichoderma cornu-damae using Hi-C Data.</title>
        <authorList>
            <person name="Kim C.S."/>
        </authorList>
    </citation>
    <scope>NUCLEOTIDE SEQUENCE</scope>
    <source>
        <strain evidence="1">KA19-0412C</strain>
    </source>
</reference>
<name>A0A9P8QQV5_9HYPO</name>
<comment type="caution">
    <text evidence="1">The sequence shown here is derived from an EMBL/GenBank/DDBJ whole genome shotgun (WGS) entry which is preliminary data.</text>
</comment>
<sequence>MSEQRRHQPQQKASSSSFETVSFIALLLTARSPNAAAVKRNSWSSSPRASGFIGSADESFFLYALKVRQACSVAVFNEPFPRRLGVEFFLRAEWLRAGSDGRRDSLAFGLSGGLLVFVPEGVLAPGGLEERLRRDVRFRNVRGWGGGDERCPVEPSRGRWNSANSALDRTLRRGGLPEVASLAGDGSLLPSRSCTSRDQIMIVPSAATLTTLLPSSLPSTKHTPLMASVWPHSRSKNTPEMES</sequence>
<proteinExistence type="predicted"/>
<keyword evidence="2" id="KW-1185">Reference proteome</keyword>
<organism evidence="1 2">
    <name type="scientific">Trichoderma cornu-damae</name>
    <dbReference type="NCBI Taxonomy" id="654480"/>
    <lineage>
        <taxon>Eukaryota</taxon>
        <taxon>Fungi</taxon>
        <taxon>Dikarya</taxon>
        <taxon>Ascomycota</taxon>
        <taxon>Pezizomycotina</taxon>
        <taxon>Sordariomycetes</taxon>
        <taxon>Hypocreomycetidae</taxon>
        <taxon>Hypocreales</taxon>
        <taxon>Hypocreaceae</taxon>
        <taxon>Trichoderma</taxon>
    </lineage>
</organism>
<dbReference type="EMBL" id="JAIWOZ010000003">
    <property type="protein sequence ID" value="KAH6608040.1"/>
    <property type="molecule type" value="Genomic_DNA"/>
</dbReference>
<gene>
    <name evidence="1" type="ORF">Trco_004353</name>
</gene>
<accession>A0A9P8QQV5</accession>
<evidence type="ECO:0000313" key="1">
    <source>
        <dbReference type="EMBL" id="KAH6608040.1"/>
    </source>
</evidence>
<dbReference type="AlphaFoldDB" id="A0A9P8QQV5"/>